<keyword evidence="4" id="KW-0378">Hydrolase</keyword>
<keyword evidence="2" id="KW-0645">Protease</keyword>
<dbReference type="CDD" id="cd06462">
    <property type="entry name" value="Peptidase_S24_S26"/>
    <property type="match status" value="1"/>
</dbReference>
<evidence type="ECO:0000313" key="8">
    <source>
        <dbReference type="Proteomes" id="UP000823046"/>
    </source>
</evidence>
<dbReference type="PRINTS" id="PR00727">
    <property type="entry name" value="LEADERPTASE"/>
</dbReference>
<comment type="caution">
    <text evidence="7">The sequence shown here is derived from an EMBL/GenBank/DDBJ whole genome shotgun (WGS) entry which is preliminary data.</text>
</comment>
<dbReference type="PANTHER" id="PTHR46041">
    <property type="entry name" value="MITOCHONDRIAL INNER MEMBRANE PROTEASE SUBUNIT 2"/>
    <property type="match status" value="1"/>
</dbReference>
<evidence type="ECO:0000313" key="7">
    <source>
        <dbReference type="EMBL" id="KAF8822868.1"/>
    </source>
</evidence>
<evidence type="ECO:0000256" key="4">
    <source>
        <dbReference type="ARBA" id="ARBA00022801"/>
    </source>
</evidence>
<dbReference type="Proteomes" id="UP000823046">
    <property type="component" value="Unassembled WGS sequence"/>
</dbReference>
<sequence>MRLLKPLWTSVKTASALIFPAVYISDSFFTFMRVPDGSMLPTLQHGTLLKCDWILVVRYGQLQCDDVVTLRCPYQNEVVVSRILAIESCSISKQGGPTTVIPKGHCWVKGDNHAHPNGCKEYEMISNGLIEGRAIVIVWPFARIGKISPAASKSFGIQVY</sequence>
<dbReference type="InterPro" id="IPR000223">
    <property type="entry name" value="Pept_S26A_signal_pept_1"/>
</dbReference>
<evidence type="ECO:0000256" key="1">
    <source>
        <dbReference type="ARBA" id="ARBA00004167"/>
    </source>
</evidence>
<evidence type="ECO:0000256" key="2">
    <source>
        <dbReference type="ARBA" id="ARBA00022670"/>
    </source>
</evidence>
<dbReference type="Gene3D" id="2.10.109.10">
    <property type="entry name" value="Umud Fragment, subunit A"/>
    <property type="match status" value="1"/>
</dbReference>
<keyword evidence="8" id="KW-1185">Reference proteome</keyword>
<accession>A0ABQ7JFU3</accession>
<dbReference type="EMBL" id="JADAQX010000018">
    <property type="protein sequence ID" value="KAF8822868.1"/>
    <property type="molecule type" value="Genomic_DNA"/>
</dbReference>
<dbReference type="SUPFAM" id="SSF51306">
    <property type="entry name" value="LexA/Signal peptidase"/>
    <property type="match status" value="1"/>
</dbReference>
<evidence type="ECO:0000256" key="3">
    <source>
        <dbReference type="ARBA" id="ARBA00022692"/>
    </source>
</evidence>
<proteinExistence type="predicted"/>
<comment type="subcellular location">
    <subcellularLocation>
        <location evidence="1">Membrane</location>
        <topology evidence="1">Single-pass membrane protein</topology>
    </subcellularLocation>
</comment>
<name>A0ABQ7JFU3_9APIC</name>
<evidence type="ECO:0008006" key="9">
    <source>
        <dbReference type="Google" id="ProtNLM"/>
    </source>
</evidence>
<keyword evidence="6" id="KW-0472">Membrane</keyword>
<keyword evidence="5" id="KW-1133">Transmembrane helix</keyword>
<dbReference type="InterPro" id="IPR037730">
    <property type="entry name" value="IMP2"/>
</dbReference>
<reference evidence="7 8" key="1">
    <citation type="journal article" date="2020" name="bioRxiv">
        <title>Metabolic contributions of an alphaproteobacterial endosymbiont in the apicomplexan Cardiosporidium cionae.</title>
        <authorList>
            <person name="Hunter E.S."/>
            <person name="Paight C.J."/>
            <person name="Lane C.E."/>
        </authorList>
    </citation>
    <scope>NUCLEOTIDE SEQUENCE [LARGE SCALE GENOMIC DNA]</scope>
    <source>
        <strain evidence="7">ESH_2018</strain>
    </source>
</reference>
<dbReference type="PANTHER" id="PTHR46041:SF2">
    <property type="entry name" value="MITOCHONDRIAL INNER MEMBRANE PROTEASE SUBUNIT 2"/>
    <property type="match status" value="1"/>
</dbReference>
<keyword evidence="3" id="KW-0812">Transmembrane</keyword>
<protein>
    <recommendedName>
        <fullName evidence="9">Mitochondrial inner membrane protease subunit 2</fullName>
    </recommendedName>
</protein>
<evidence type="ECO:0000256" key="5">
    <source>
        <dbReference type="ARBA" id="ARBA00022989"/>
    </source>
</evidence>
<gene>
    <name evidence="7" type="ORF">IE077_002281</name>
</gene>
<evidence type="ECO:0000256" key="6">
    <source>
        <dbReference type="ARBA" id="ARBA00023136"/>
    </source>
</evidence>
<organism evidence="7 8">
    <name type="scientific">Cardiosporidium cionae</name>
    <dbReference type="NCBI Taxonomy" id="476202"/>
    <lineage>
        <taxon>Eukaryota</taxon>
        <taxon>Sar</taxon>
        <taxon>Alveolata</taxon>
        <taxon>Apicomplexa</taxon>
        <taxon>Aconoidasida</taxon>
        <taxon>Nephromycida</taxon>
        <taxon>Cardiosporidium</taxon>
    </lineage>
</organism>
<dbReference type="InterPro" id="IPR036286">
    <property type="entry name" value="LexA/Signal_pep-like_sf"/>
</dbReference>